<evidence type="ECO:0000313" key="2">
    <source>
        <dbReference type="Proteomes" id="UP000004080"/>
    </source>
</evidence>
<protein>
    <submittedName>
        <fullName evidence="1">Uncharacterized protein</fullName>
    </submittedName>
</protein>
<name>I8UGS0_9BACL</name>
<gene>
    <name evidence="1" type="ORF">A374_09159</name>
</gene>
<evidence type="ECO:0000313" key="1">
    <source>
        <dbReference type="EMBL" id="EIT85993.1"/>
    </source>
</evidence>
<dbReference type="Proteomes" id="UP000004080">
    <property type="component" value="Unassembled WGS sequence"/>
</dbReference>
<organism evidence="1 2">
    <name type="scientific">Fictibacillus macauensis ZFHKF-1</name>
    <dbReference type="NCBI Taxonomy" id="1196324"/>
    <lineage>
        <taxon>Bacteria</taxon>
        <taxon>Bacillati</taxon>
        <taxon>Bacillota</taxon>
        <taxon>Bacilli</taxon>
        <taxon>Bacillales</taxon>
        <taxon>Fictibacillaceae</taxon>
        <taxon>Fictibacillus</taxon>
    </lineage>
</organism>
<keyword evidence="2" id="KW-1185">Reference proteome</keyword>
<accession>I8UGS0</accession>
<reference evidence="1 2" key="1">
    <citation type="journal article" date="2012" name="J. Bacteriol.">
        <title>Genome of Bacillus macauensis ZFHKF-1, a Long-Chain-Forming Bacterium.</title>
        <authorList>
            <person name="Cai L."/>
            <person name="Zhang T."/>
        </authorList>
    </citation>
    <scope>NUCLEOTIDE SEQUENCE [LARGE SCALE GENOMIC DNA]</scope>
    <source>
        <strain evidence="1 2">ZFHKF-1</strain>
    </source>
</reference>
<comment type="caution">
    <text evidence="1">The sequence shown here is derived from an EMBL/GenBank/DDBJ whole genome shotgun (WGS) entry which is preliminary data.</text>
</comment>
<sequence length="94" mass="11090">MKLQWIDYYKQQHLPLDSIKKKMDSFHTEEGKFDETLHKVEIHLNTLEKGVYDLKSLLEKLRKDELQLALQHMPAKRAALFHSLLSFIGETPLT</sequence>
<dbReference type="STRING" id="1196324.A374_09159"/>
<dbReference type="AlphaFoldDB" id="I8UGS0"/>
<dbReference type="EMBL" id="AKKV01000024">
    <property type="protein sequence ID" value="EIT85993.1"/>
    <property type="molecule type" value="Genomic_DNA"/>
</dbReference>
<proteinExistence type="predicted"/>
<dbReference type="PATRIC" id="fig|1196324.3.peg.1877"/>